<organism evidence="1 2">
    <name type="scientific">Phytophthora palmivora</name>
    <dbReference type="NCBI Taxonomy" id="4796"/>
    <lineage>
        <taxon>Eukaryota</taxon>
        <taxon>Sar</taxon>
        <taxon>Stramenopiles</taxon>
        <taxon>Oomycota</taxon>
        <taxon>Peronosporomycetes</taxon>
        <taxon>Peronosporales</taxon>
        <taxon>Peronosporaceae</taxon>
        <taxon>Phytophthora</taxon>
    </lineage>
</organism>
<dbReference type="OrthoDB" id="124822at2759"/>
<gene>
    <name evidence="1" type="ORF">PHPALM_17961</name>
</gene>
<proteinExistence type="predicted"/>
<reference evidence="1 2" key="1">
    <citation type="journal article" date="2017" name="Genome Biol. Evol.">
        <title>Phytophthora megakarya and P. palmivora, closely related causal agents of cacao black pod rot, underwent increases in genome sizes and gene numbers by different mechanisms.</title>
        <authorList>
            <person name="Ali S.S."/>
            <person name="Shao J."/>
            <person name="Lary D.J."/>
            <person name="Kronmiller B."/>
            <person name="Shen D."/>
            <person name="Strem M.D."/>
            <person name="Amoako-Attah I."/>
            <person name="Akrofi A.Y."/>
            <person name="Begoude B.A."/>
            <person name="Ten Hoopen G.M."/>
            <person name="Coulibaly K."/>
            <person name="Kebe B.I."/>
            <person name="Melnick R.L."/>
            <person name="Guiltinan M.J."/>
            <person name="Tyler B.M."/>
            <person name="Meinhardt L.W."/>
            <person name="Bailey B.A."/>
        </authorList>
    </citation>
    <scope>NUCLEOTIDE SEQUENCE [LARGE SCALE GENOMIC DNA]</scope>
    <source>
        <strain evidence="2">sbr112.9</strain>
        <tissue evidence="1">Mycelia</tissue>
    </source>
</reference>
<keyword evidence="2" id="KW-1185">Reference proteome</keyword>
<name>A0A2P4XKX5_9STRA</name>
<dbReference type="EMBL" id="NCKW01009697">
    <property type="protein sequence ID" value="POM66215.1"/>
    <property type="molecule type" value="Genomic_DNA"/>
</dbReference>
<evidence type="ECO:0000313" key="1">
    <source>
        <dbReference type="EMBL" id="POM66215.1"/>
    </source>
</evidence>
<dbReference type="AlphaFoldDB" id="A0A2P4XKX5"/>
<sequence length="73" mass="8128">MLSIFYSSYDANHQDIDSVLLTVTVWNMESSSDLLPPPGAITTINNYSNLQLYQGTQCQLTARLSQVSWEGAE</sequence>
<protein>
    <submittedName>
        <fullName evidence="1">Uncharacterized protein</fullName>
    </submittedName>
</protein>
<dbReference type="Proteomes" id="UP000237271">
    <property type="component" value="Unassembled WGS sequence"/>
</dbReference>
<evidence type="ECO:0000313" key="2">
    <source>
        <dbReference type="Proteomes" id="UP000237271"/>
    </source>
</evidence>
<accession>A0A2P4XKX5</accession>
<comment type="caution">
    <text evidence="1">The sequence shown here is derived from an EMBL/GenBank/DDBJ whole genome shotgun (WGS) entry which is preliminary data.</text>
</comment>